<organism evidence="3">
    <name type="scientific">Haemophilus influenzae</name>
    <dbReference type="NCBI Taxonomy" id="727"/>
    <lineage>
        <taxon>Bacteria</taxon>
        <taxon>Pseudomonadati</taxon>
        <taxon>Pseudomonadota</taxon>
        <taxon>Gammaproteobacteria</taxon>
        <taxon>Pasteurellales</taxon>
        <taxon>Pasteurellaceae</taxon>
        <taxon>Haemophilus</taxon>
    </lineage>
</organism>
<name>A0A2S9RM73_HAEIF</name>
<evidence type="ECO:0000313" key="3">
    <source>
        <dbReference type="EMBL" id="RFN62316.1"/>
    </source>
</evidence>
<reference evidence="3" key="2">
    <citation type="submission" date="2018-08" db="EMBL/GenBank/DDBJ databases">
        <title>Antagonistic pleiotropy in the bifunctional surface protein FadL/P1 during adaptation of Haemophilus influenzae to chronic lung infection associated with COPD.</title>
        <authorList>
            <person name="Moleres J."/>
            <person name="Ehrlich R."/>
        </authorList>
    </citation>
    <scope>NUCLEOTIDE SEQUENCE [LARGE SCALE GENOMIC DNA]</scope>
    <source>
        <strain evidence="3">P668-6062</strain>
    </source>
</reference>
<sequence>MQDEMKRYAISYNFKGSKWAAEIYAHSFEEAKEKVKAMSQATVDGVIHHSIYIPVKEKSWLARLIVSIVKKFT</sequence>
<comment type="caution">
    <text evidence="3">The sequence shown here is derived from an EMBL/GenBank/DDBJ whole genome shotgun (WGS) entry which is preliminary data.</text>
</comment>
<evidence type="ECO:0000313" key="2">
    <source>
        <dbReference type="EMBL" id="PRL88332.1"/>
    </source>
</evidence>
<accession>A0A2S9RM73</accession>
<evidence type="ECO:0000313" key="1">
    <source>
        <dbReference type="EMBL" id="PRK63174.1"/>
    </source>
</evidence>
<proteinExistence type="predicted"/>
<dbReference type="EMBL" id="MZHU01000088">
    <property type="protein sequence ID" value="PRK63174.1"/>
    <property type="molecule type" value="Genomic_DNA"/>
</dbReference>
<reference evidence="4 5" key="1">
    <citation type="submission" date="2017-02" db="EMBL/GenBank/DDBJ databases">
        <title>Haemophilus influenzae in COPD genome sequencing project.</title>
        <authorList>
            <person name="Murphy T.F."/>
            <person name="Kong Y."/>
            <person name="Nadendla S."/>
            <person name="Tettelin H."/>
            <person name="Pettigrew M."/>
        </authorList>
    </citation>
    <scope>NUCLEOTIDE SEQUENCE [LARGE SCALE GENOMIC DNA]</scope>
    <source>
        <strain evidence="2 5">19P94H1</strain>
        <strain evidence="1 4">84P15H4</strain>
    </source>
</reference>
<dbReference type="EMBL" id="MZKM01000061">
    <property type="protein sequence ID" value="PRL88332.1"/>
    <property type="molecule type" value="Genomic_DNA"/>
</dbReference>
<dbReference type="AlphaFoldDB" id="A0A2S9RM73"/>
<gene>
    <name evidence="2" type="ORF">BV022_01834</name>
    <name evidence="1" type="ORF">BV163_01816</name>
    <name evidence="3" type="ORF">CH627_09860</name>
</gene>
<dbReference type="RefSeq" id="WP_042593369.1">
    <property type="nucleotide sequence ID" value="NZ_BGMU01000009.1"/>
</dbReference>
<evidence type="ECO:0000313" key="4">
    <source>
        <dbReference type="Proteomes" id="UP000237977"/>
    </source>
</evidence>
<dbReference type="EMBL" id="QVJI01000026">
    <property type="protein sequence ID" value="RFN62316.1"/>
    <property type="molecule type" value="Genomic_DNA"/>
</dbReference>
<evidence type="ECO:0000313" key="5">
    <source>
        <dbReference type="Proteomes" id="UP000238666"/>
    </source>
</evidence>
<protein>
    <submittedName>
        <fullName evidence="3">Uncharacterized protein</fullName>
    </submittedName>
</protein>